<evidence type="ECO:0000313" key="3">
    <source>
        <dbReference type="Proteomes" id="UP001219934"/>
    </source>
</evidence>
<evidence type="ECO:0000313" key="2">
    <source>
        <dbReference type="EMBL" id="KAJ4933778.1"/>
    </source>
</evidence>
<feature type="compositionally biased region" description="Polar residues" evidence="1">
    <location>
        <begin position="483"/>
        <end position="498"/>
    </location>
</feature>
<feature type="region of interest" description="Disordered" evidence="1">
    <location>
        <begin position="483"/>
        <end position="502"/>
    </location>
</feature>
<gene>
    <name evidence="2" type="ORF">JOQ06_006589</name>
</gene>
<dbReference type="Proteomes" id="UP001219934">
    <property type="component" value="Unassembled WGS sequence"/>
</dbReference>
<keyword evidence="3" id="KW-1185">Reference proteome</keyword>
<sequence length="988" mass="112564">MVQHNITLAFSDHLSPLFKECFPDSKIAQKYSSARTKTTAIINKCVAPYFMDELVTNLCDHPFSLATDGSNDTAVAIFNKMNEVLEGHSIPWANCVALAVDNATVNLGARNSIKSRVLDQNPSIYVLGCPCHIVHNNAHAGGLVYSEMSGFEVEDFCVDLAYWFKSSTKRKNMLHEFCVFCDTTYMEVLQHFSIRWLSLDLAVNRILRVYKALTNFRSTDEKQARCLRLRALFEDPLTEVHLLFYQALLPTFCQFNLLFQRQHPCIYLLHGQVRAFIRKQMSKFLKPAAFRTTSLESVDLQDQENQLPDTQLGIGLTTKSTLIRLHEAGEIPSGDVTKFNKAGRGFLLWSTEYALKKLPLNDPLLPHAEFVDFRQRQNSHVDDVLYFVQRYKHLLPFEDPREQDRISDEFLEYQMLEETDIPDMVWKGALVSVGEEEQFHRMDMVWAHLTTQKSRVTGKEQFPRLGKVVSVMTTLSVVPVNQSTTQGQSLQGPSTQGPEQMRERVKVPVPLFERIANAEAMVLGTIAEYYFPLSAAPVIVELALAVDKPALADMKLSRTAASYKMVQGLGHTFSERTFQRIRSSPFSINLDESTSNSNKKVLSILVSYFNQELNHVVVEHLGSIEVLKGTAYHLETALVTFFKDHQIPFSNMVSMMLDSCNVMRGSKSGLETRIRDKHCQNLLDIDGDSCHHIHNAAKKFAAPFCHNLEQLFTDLHTDHLWASEQVNYLMEVCEFMAIPGTNPQRFTAHRWLSAYDVGISTRRMLPAYKVLYFGFLNRADQNLYMDILEEIYKDHGVGERAKARIQFFHQDLRKKGMTQVGKDRKERVVKKLWFESLNTNLHLSVYLGVLPIVKEYVMGSQTLVHKLHDKQLEVVTSLMACFVKAEHLHTTPKTLVEMEFSDKMLPLRELYVGPLAEKLKAEHPQHPIVLQFLNTVKTAYIFTAAYMQKKLPLNSRTLQALSALDPLVRGHSETGILLKRLSGPEMGA</sequence>
<protein>
    <submittedName>
        <fullName evidence="2">Uncharacterized protein</fullName>
    </submittedName>
</protein>
<dbReference type="PANTHER" id="PTHR37162">
    <property type="entry name" value="HAT FAMILY DIMERISATION DOMAINCONTAINING PROTEIN-RELATED"/>
    <property type="match status" value="1"/>
</dbReference>
<accession>A0AAD6AZG2</accession>
<organism evidence="2 3">
    <name type="scientific">Pogonophryne albipinna</name>
    <dbReference type="NCBI Taxonomy" id="1090488"/>
    <lineage>
        <taxon>Eukaryota</taxon>
        <taxon>Metazoa</taxon>
        <taxon>Chordata</taxon>
        <taxon>Craniata</taxon>
        <taxon>Vertebrata</taxon>
        <taxon>Euteleostomi</taxon>
        <taxon>Actinopterygii</taxon>
        <taxon>Neopterygii</taxon>
        <taxon>Teleostei</taxon>
        <taxon>Neoteleostei</taxon>
        <taxon>Acanthomorphata</taxon>
        <taxon>Eupercaria</taxon>
        <taxon>Perciformes</taxon>
        <taxon>Notothenioidei</taxon>
        <taxon>Pogonophryne</taxon>
    </lineage>
</organism>
<name>A0AAD6AZG2_9TELE</name>
<evidence type="ECO:0000256" key="1">
    <source>
        <dbReference type="SAM" id="MobiDB-lite"/>
    </source>
</evidence>
<dbReference type="AlphaFoldDB" id="A0AAD6AZG2"/>
<dbReference type="EMBL" id="JAPTMU010000012">
    <property type="protein sequence ID" value="KAJ4933778.1"/>
    <property type="molecule type" value="Genomic_DNA"/>
</dbReference>
<comment type="caution">
    <text evidence="2">The sequence shown here is derived from an EMBL/GenBank/DDBJ whole genome shotgun (WGS) entry which is preliminary data.</text>
</comment>
<reference evidence="2" key="1">
    <citation type="submission" date="2022-11" db="EMBL/GenBank/DDBJ databases">
        <title>Chromosome-level genome of Pogonophryne albipinna.</title>
        <authorList>
            <person name="Jo E."/>
        </authorList>
    </citation>
    <scope>NUCLEOTIDE SEQUENCE</scope>
    <source>
        <strain evidence="2">SGF0006</strain>
        <tissue evidence="2">Muscle</tissue>
    </source>
</reference>
<proteinExistence type="predicted"/>
<dbReference type="PANTHER" id="PTHR37162:SF1">
    <property type="entry name" value="BED-TYPE DOMAIN-CONTAINING PROTEIN"/>
    <property type="match status" value="1"/>
</dbReference>